<dbReference type="EMBL" id="PNRF01000019">
    <property type="protein sequence ID" value="PMR75549.1"/>
    <property type="molecule type" value="Genomic_DNA"/>
</dbReference>
<evidence type="ECO:0000259" key="1">
    <source>
        <dbReference type="PROSITE" id="PS51340"/>
    </source>
</evidence>
<dbReference type="GO" id="GO:0030170">
    <property type="term" value="F:pyridoxal phosphate binding"/>
    <property type="evidence" value="ECO:0007669"/>
    <property type="project" value="InterPro"/>
</dbReference>
<dbReference type="InterPro" id="IPR005303">
    <property type="entry name" value="MOCOS_middle"/>
</dbReference>
<gene>
    <name evidence="2" type="ORF">C1H69_10035</name>
</gene>
<dbReference type="PANTHER" id="PTHR14237:SF19">
    <property type="entry name" value="MITOCHONDRIAL AMIDOXIME REDUCING COMPONENT 1"/>
    <property type="match status" value="1"/>
</dbReference>
<organism evidence="2 3">
    <name type="scientific">Billgrantia endophytica</name>
    <dbReference type="NCBI Taxonomy" id="2033802"/>
    <lineage>
        <taxon>Bacteria</taxon>
        <taxon>Pseudomonadati</taxon>
        <taxon>Pseudomonadota</taxon>
        <taxon>Gammaproteobacteria</taxon>
        <taxon>Oceanospirillales</taxon>
        <taxon>Halomonadaceae</taxon>
        <taxon>Billgrantia</taxon>
    </lineage>
</organism>
<name>A0A2N7U539_9GAMM</name>
<dbReference type="AlphaFoldDB" id="A0A2N7U539"/>
<dbReference type="GO" id="GO:0030151">
    <property type="term" value="F:molybdenum ion binding"/>
    <property type="evidence" value="ECO:0007669"/>
    <property type="project" value="InterPro"/>
</dbReference>
<dbReference type="Pfam" id="PF03476">
    <property type="entry name" value="MOSC_N"/>
    <property type="match status" value="1"/>
</dbReference>
<sequence length="280" mass="31372">MKITQINLYPVKSLRGISLERAVLGQRGISYDRNWMVVNDTGRFVTQRQLPHMAQVEVKLDDERLILEHPHADPLTIELARNDQARMTAHVWDDHCTALDEGADASRWLGSVMGGWRGSDLRLVRFAPEQRRPVEPYYQQGEQAHTAFADGYPFLVASESSLAALNEVLQCKGGDAIPMNRFRPNVVFEGAEAFAEDEWQELLSTEGRYRLGLRKPCQRCKITTVDQRTGNIASPGEPLQTLVEMKTRPGLKGAYFGQNATLLSGEGLTIQVGDALKHSR</sequence>
<dbReference type="OrthoDB" id="581532at2"/>
<dbReference type="RefSeq" id="WP_102653263.1">
    <property type="nucleotide sequence ID" value="NZ_PNRF01000019.1"/>
</dbReference>
<dbReference type="SUPFAM" id="SSF50800">
    <property type="entry name" value="PK beta-barrel domain-like"/>
    <property type="match status" value="1"/>
</dbReference>
<comment type="caution">
    <text evidence="2">The sequence shown here is derived from an EMBL/GenBank/DDBJ whole genome shotgun (WGS) entry which is preliminary data.</text>
</comment>
<protein>
    <submittedName>
        <fullName evidence="2">MOSC domain-containing protein</fullName>
    </submittedName>
</protein>
<dbReference type="GO" id="GO:0003824">
    <property type="term" value="F:catalytic activity"/>
    <property type="evidence" value="ECO:0007669"/>
    <property type="project" value="InterPro"/>
</dbReference>
<dbReference type="Proteomes" id="UP000235803">
    <property type="component" value="Unassembled WGS sequence"/>
</dbReference>
<reference evidence="2 3" key="1">
    <citation type="submission" date="2018-01" db="EMBL/GenBank/DDBJ databases">
        <title>Halomonas endophytica sp. nov., isolated from storage liquid in the stems of Populus euphratica.</title>
        <authorList>
            <person name="Chen C."/>
        </authorList>
    </citation>
    <scope>NUCLEOTIDE SEQUENCE [LARGE SCALE GENOMIC DNA]</scope>
    <source>
        <strain evidence="2 3">MC28</strain>
    </source>
</reference>
<keyword evidence="3" id="KW-1185">Reference proteome</keyword>
<dbReference type="InterPro" id="IPR005302">
    <property type="entry name" value="MoCF_Sase_C"/>
</dbReference>
<dbReference type="Pfam" id="PF03473">
    <property type="entry name" value="MOSC"/>
    <property type="match status" value="1"/>
</dbReference>
<accession>A0A2N7U539</accession>
<feature type="domain" description="MOSC" evidence="1">
    <location>
        <begin position="121"/>
        <end position="279"/>
    </location>
</feature>
<dbReference type="PROSITE" id="PS51340">
    <property type="entry name" value="MOSC"/>
    <property type="match status" value="1"/>
</dbReference>
<evidence type="ECO:0000313" key="3">
    <source>
        <dbReference type="Proteomes" id="UP000235803"/>
    </source>
</evidence>
<evidence type="ECO:0000313" key="2">
    <source>
        <dbReference type="EMBL" id="PMR75549.1"/>
    </source>
</evidence>
<dbReference type="InterPro" id="IPR011037">
    <property type="entry name" value="Pyrv_Knase-like_insert_dom_sf"/>
</dbReference>
<proteinExistence type="predicted"/>
<dbReference type="SUPFAM" id="SSF141673">
    <property type="entry name" value="MOSC N-terminal domain-like"/>
    <property type="match status" value="1"/>
</dbReference>
<dbReference type="PANTHER" id="PTHR14237">
    <property type="entry name" value="MOLYBDOPTERIN COFACTOR SULFURASE MOSC"/>
    <property type="match status" value="1"/>
</dbReference>